<feature type="non-terminal residue" evidence="9">
    <location>
        <position position="1"/>
    </location>
</feature>
<evidence type="ECO:0000259" key="8">
    <source>
        <dbReference type="PROSITE" id="PS51762"/>
    </source>
</evidence>
<dbReference type="EMBL" id="RWGY01000011">
    <property type="protein sequence ID" value="TVU32571.1"/>
    <property type="molecule type" value="Genomic_DNA"/>
</dbReference>
<dbReference type="Pfam" id="PF00722">
    <property type="entry name" value="Glyco_hydro_16"/>
    <property type="match status" value="1"/>
</dbReference>
<dbReference type="OrthoDB" id="4781at2759"/>
<dbReference type="Gramene" id="TVU32571">
    <property type="protein sequence ID" value="TVU32571"/>
    <property type="gene ID" value="EJB05_24304"/>
</dbReference>
<dbReference type="GO" id="GO:0048046">
    <property type="term" value="C:apoplast"/>
    <property type="evidence" value="ECO:0007669"/>
    <property type="project" value="UniProtKB-SubCell"/>
</dbReference>
<comment type="function">
    <text evidence="7">Catalyzes xyloglucan endohydrolysis (XEH) and/or endotransglycosylation (XET). Cleaves and religates xyloglucan polymers, an essential constituent of the primary cell wall, and thereby participates in cell wall construction of growing tissues.</text>
</comment>
<evidence type="ECO:0000256" key="7">
    <source>
        <dbReference type="RuleBase" id="RU361120"/>
    </source>
</evidence>
<evidence type="ECO:0000256" key="5">
    <source>
        <dbReference type="ARBA" id="ARBA00023295"/>
    </source>
</evidence>
<proteinExistence type="inferred from homology"/>
<protein>
    <recommendedName>
        <fullName evidence="7">Xyloglucan endotransglucosylase/hydrolase</fullName>
        <ecNumber evidence="7">2.4.1.207</ecNumber>
    </recommendedName>
</protein>
<comment type="similarity">
    <text evidence="7">Belongs to the glycosyl hydrolase 16 family.</text>
</comment>
<keyword evidence="7" id="KW-0964">Secreted</keyword>
<dbReference type="InterPro" id="IPR010713">
    <property type="entry name" value="XET_C"/>
</dbReference>
<dbReference type="Gene3D" id="2.60.120.200">
    <property type="match status" value="1"/>
</dbReference>
<dbReference type="EC" id="2.4.1.207" evidence="7"/>
<dbReference type="PANTHER" id="PTHR31062">
    <property type="entry name" value="XYLOGLUCAN ENDOTRANSGLUCOSYLASE/HYDROLASE PROTEIN 8-RELATED"/>
    <property type="match status" value="1"/>
</dbReference>
<evidence type="ECO:0000313" key="9">
    <source>
        <dbReference type="EMBL" id="TVU32571.1"/>
    </source>
</evidence>
<keyword evidence="7" id="KW-0052">Apoplast</keyword>
<dbReference type="Pfam" id="PF06955">
    <property type="entry name" value="XET_C"/>
    <property type="match status" value="1"/>
</dbReference>
<keyword evidence="7" id="KW-0134">Cell wall</keyword>
<dbReference type="GO" id="GO:0010411">
    <property type="term" value="P:xyloglucan metabolic process"/>
    <property type="evidence" value="ECO:0007669"/>
    <property type="project" value="InterPro"/>
</dbReference>
<keyword evidence="3" id="KW-1015">Disulfide bond</keyword>
<dbReference type="InterPro" id="IPR013320">
    <property type="entry name" value="ConA-like_dom_sf"/>
</dbReference>
<sequence>MAARNFDCQVATCNGLAGITDRTLNYFNDQEMTKIRLAAGEEMEMCSRTRSILVATAVAAAVLSLAGANVLDDFAVDWAPQNVRFAEDGRGVSLQLDRSAGCRIRTKTSFLYGTVSALIQLVPGDSAGVISTFYTSSEGRQHDEIDFEFLGNAAGQPYTIHTNMFVATMGNREVQFKPWFDPTTGFHNYTISWSPCMIVWFVDGVPIRLYKNSQGVAFPSSQQMSGFMSIWASTDAWATQGGRVRTDWSKAPFVSNYRDIRLPVNDDFPAHSGPCELNKDQMGHMQEIQGKYMLYNYCHDSERFNGQMPRECKQH</sequence>
<dbReference type="PRINTS" id="PR00737">
    <property type="entry name" value="GLHYDRLASE16"/>
</dbReference>
<keyword evidence="4" id="KW-0325">Glycoprotein</keyword>
<comment type="subcellular location">
    <subcellularLocation>
        <location evidence="7">Secreted</location>
        <location evidence="7">Cell wall</location>
    </subcellularLocation>
    <subcellularLocation>
        <location evidence="7">Secreted</location>
        <location evidence="7">Extracellular space</location>
        <location evidence="7">Apoplast</location>
    </subcellularLocation>
</comment>
<evidence type="ECO:0000256" key="3">
    <source>
        <dbReference type="ARBA" id="ARBA00023157"/>
    </source>
</evidence>
<dbReference type="InterPro" id="IPR008263">
    <property type="entry name" value="GH16_AS"/>
</dbReference>
<dbReference type="InterPro" id="IPR044791">
    <property type="entry name" value="Beta-glucanase/XTH"/>
</dbReference>
<keyword evidence="1 7" id="KW-0808">Transferase</keyword>
<dbReference type="GO" id="GO:0042546">
    <property type="term" value="P:cell wall biogenesis"/>
    <property type="evidence" value="ECO:0007669"/>
    <property type="project" value="InterPro"/>
</dbReference>
<dbReference type="InterPro" id="IPR008264">
    <property type="entry name" value="Beta_glucanase"/>
</dbReference>
<dbReference type="GO" id="GO:0071555">
    <property type="term" value="P:cell wall organization"/>
    <property type="evidence" value="ECO:0007669"/>
    <property type="project" value="UniProtKB-KW"/>
</dbReference>
<keyword evidence="2 7" id="KW-0378">Hydrolase</keyword>
<accession>A0A5J9VAQ8</accession>
<reference evidence="9 10" key="1">
    <citation type="journal article" date="2019" name="Sci. Rep.">
        <title>A high-quality genome of Eragrostis curvula grass provides insights into Poaceae evolution and supports new strategies to enhance forage quality.</title>
        <authorList>
            <person name="Carballo J."/>
            <person name="Santos B.A.C.M."/>
            <person name="Zappacosta D."/>
            <person name="Garbus I."/>
            <person name="Selva J.P."/>
            <person name="Gallo C.A."/>
            <person name="Diaz A."/>
            <person name="Albertini E."/>
            <person name="Caccamo M."/>
            <person name="Echenique V."/>
        </authorList>
    </citation>
    <scope>NUCLEOTIDE SEQUENCE [LARGE SCALE GENOMIC DNA]</scope>
    <source>
        <strain evidence="10">cv. Victoria</strain>
        <tissue evidence="9">Leaf</tissue>
    </source>
</reference>
<evidence type="ECO:0000256" key="1">
    <source>
        <dbReference type="ARBA" id="ARBA00022679"/>
    </source>
</evidence>
<evidence type="ECO:0000256" key="4">
    <source>
        <dbReference type="ARBA" id="ARBA00023180"/>
    </source>
</evidence>
<keyword evidence="10" id="KW-1185">Reference proteome</keyword>
<feature type="active site" description="Proton donor" evidence="6">
    <location>
        <position position="148"/>
    </location>
</feature>
<organism evidence="9 10">
    <name type="scientific">Eragrostis curvula</name>
    <name type="common">weeping love grass</name>
    <dbReference type="NCBI Taxonomy" id="38414"/>
    <lineage>
        <taxon>Eukaryota</taxon>
        <taxon>Viridiplantae</taxon>
        <taxon>Streptophyta</taxon>
        <taxon>Embryophyta</taxon>
        <taxon>Tracheophyta</taxon>
        <taxon>Spermatophyta</taxon>
        <taxon>Magnoliopsida</taxon>
        <taxon>Liliopsida</taxon>
        <taxon>Poales</taxon>
        <taxon>Poaceae</taxon>
        <taxon>PACMAD clade</taxon>
        <taxon>Chloridoideae</taxon>
        <taxon>Eragrostideae</taxon>
        <taxon>Eragrostidinae</taxon>
        <taxon>Eragrostis</taxon>
    </lineage>
</organism>
<keyword evidence="5 7" id="KW-0326">Glycosidase</keyword>
<keyword evidence="7" id="KW-0961">Cell wall biogenesis/degradation</keyword>
<evidence type="ECO:0000256" key="2">
    <source>
        <dbReference type="ARBA" id="ARBA00022801"/>
    </source>
</evidence>
<dbReference type="Proteomes" id="UP000324897">
    <property type="component" value="Chromosome 1"/>
</dbReference>
<dbReference type="AlphaFoldDB" id="A0A5J9VAQ8"/>
<dbReference type="GO" id="GO:0004553">
    <property type="term" value="F:hydrolase activity, hydrolyzing O-glycosyl compounds"/>
    <property type="evidence" value="ECO:0007669"/>
    <property type="project" value="InterPro"/>
</dbReference>
<evidence type="ECO:0000313" key="10">
    <source>
        <dbReference type="Proteomes" id="UP000324897"/>
    </source>
</evidence>
<feature type="active site" description="Nucleophile" evidence="6">
    <location>
        <position position="144"/>
    </location>
</feature>
<dbReference type="PROSITE" id="PS01034">
    <property type="entry name" value="GH16_1"/>
    <property type="match status" value="1"/>
</dbReference>
<dbReference type="InterPro" id="IPR016455">
    <property type="entry name" value="XTH"/>
</dbReference>
<gene>
    <name evidence="9" type="ORF">EJB05_24304</name>
</gene>
<comment type="PTM">
    <text evidence="7">Contains at least one intrachain disulfide bond essential for its enzymatic activity.</text>
</comment>
<name>A0A5J9VAQ8_9POAL</name>
<dbReference type="SUPFAM" id="SSF49899">
    <property type="entry name" value="Concanavalin A-like lectins/glucanases"/>
    <property type="match status" value="1"/>
</dbReference>
<dbReference type="PROSITE" id="PS51762">
    <property type="entry name" value="GH16_2"/>
    <property type="match status" value="1"/>
</dbReference>
<comment type="caution">
    <text evidence="9">The sequence shown here is derived from an EMBL/GenBank/DDBJ whole genome shotgun (WGS) entry which is preliminary data.</text>
</comment>
<dbReference type="PIRSF" id="PIRSF005604">
    <property type="entry name" value="XET"/>
    <property type="match status" value="1"/>
</dbReference>
<evidence type="ECO:0000256" key="6">
    <source>
        <dbReference type="PIRSR" id="PIRSR005604-1"/>
    </source>
</evidence>
<dbReference type="GO" id="GO:0016762">
    <property type="term" value="F:xyloglucan:xyloglucosyl transferase activity"/>
    <property type="evidence" value="ECO:0007669"/>
    <property type="project" value="UniProtKB-EC"/>
</dbReference>
<feature type="domain" description="GH16" evidence="8">
    <location>
        <begin position="63"/>
        <end position="257"/>
    </location>
</feature>
<dbReference type="InterPro" id="IPR000757">
    <property type="entry name" value="Beta-glucanase-like"/>
</dbReference>